<dbReference type="OrthoDB" id="32958at2157"/>
<protein>
    <recommendedName>
        <fullName evidence="3">SirA family protein</fullName>
    </recommendedName>
</protein>
<dbReference type="Proteomes" id="UP000007812">
    <property type="component" value="Chromosome"/>
</dbReference>
<organism evidence="1 2">
    <name type="scientific">Metallosphaera cuprina (strain Ar-4)</name>
    <dbReference type="NCBI Taxonomy" id="1006006"/>
    <lineage>
        <taxon>Archaea</taxon>
        <taxon>Thermoproteota</taxon>
        <taxon>Thermoprotei</taxon>
        <taxon>Sulfolobales</taxon>
        <taxon>Sulfolobaceae</taxon>
        <taxon>Metallosphaera</taxon>
    </lineage>
</organism>
<dbReference type="EMBL" id="CP002656">
    <property type="protein sequence ID" value="AEB95599.1"/>
    <property type="molecule type" value="Genomic_DNA"/>
</dbReference>
<dbReference type="HOGENOM" id="CLU_2597913_0_0_2"/>
<proteinExistence type="predicted"/>
<dbReference type="eggNOG" id="arCOG08319">
    <property type="taxonomic scope" value="Archaea"/>
</dbReference>
<dbReference type="AlphaFoldDB" id="F4FZ29"/>
<gene>
    <name evidence="1" type="ordered locus">Mcup_1496</name>
</gene>
<dbReference type="RefSeq" id="WP_013738097.1">
    <property type="nucleotide sequence ID" value="NC_015435.1"/>
</dbReference>
<evidence type="ECO:0008006" key="3">
    <source>
        <dbReference type="Google" id="ProtNLM"/>
    </source>
</evidence>
<sequence>MSEEVDLTKQSGGCGANSPAVTLMKTWLEKGGNRNIKVVATPGVQVDQVEMWVAAMSEQGVKLIEKKIEDGKVVFTISLP</sequence>
<dbReference type="KEGG" id="mcn:Mcup_1496"/>
<name>F4FZ29_METCR</name>
<dbReference type="GeneID" id="10493685"/>
<dbReference type="PATRIC" id="fig|1006006.8.peg.1492"/>
<keyword evidence="2" id="KW-1185">Reference proteome</keyword>
<dbReference type="STRING" id="1006006.Mcup_1496"/>
<evidence type="ECO:0000313" key="1">
    <source>
        <dbReference type="EMBL" id="AEB95599.1"/>
    </source>
</evidence>
<reference evidence="1 2" key="1">
    <citation type="journal article" date="2011" name="J. Bacteriol.">
        <title>Complete genome sequence of Metallosphaera cuprina, a metal sulfide-oxidizing archaeon from a hot spring.</title>
        <authorList>
            <person name="Liu L.J."/>
            <person name="You X.Y."/>
            <person name="Zheng H."/>
            <person name="Wang S."/>
            <person name="Jiang C.Y."/>
            <person name="Liu S.J."/>
        </authorList>
    </citation>
    <scope>NUCLEOTIDE SEQUENCE [LARGE SCALE GENOMIC DNA]</scope>
    <source>
        <strain evidence="1 2">Ar-4</strain>
    </source>
</reference>
<evidence type="ECO:0000313" key="2">
    <source>
        <dbReference type="Proteomes" id="UP000007812"/>
    </source>
</evidence>
<accession>F4FZ29</accession>